<dbReference type="SMART" id="SM00398">
    <property type="entry name" value="HMG"/>
    <property type="match status" value="1"/>
</dbReference>
<gene>
    <name evidence="6" type="ORF">LTR24_003464</name>
</gene>
<keyword evidence="3" id="KW-0539">Nucleus</keyword>
<evidence type="ECO:0000259" key="5">
    <source>
        <dbReference type="PROSITE" id="PS50118"/>
    </source>
</evidence>
<dbReference type="Proteomes" id="UP001345013">
    <property type="component" value="Unassembled WGS sequence"/>
</dbReference>
<keyword evidence="2" id="KW-0804">Transcription</keyword>
<evidence type="ECO:0000256" key="4">
    <source>
        <dbReference type="SAM" id="MobiDB-lite"/>
    </source>
</evidence>
<proteinExistence type="predicted"/>
<dbReference type="Gene3D" id="1.10.30.10">
    <property type="entry name" value="High mobility group box domain"/>
    <property type="match status" value="1"/>
</dbReference>
<dbReference type="InterPro" id="IPR009071">
    <property type="entry name" value="HMG_box_dom"/>
</dbReference>
<protein>
    <recommendedName>
        <fullName evidence="5">HMG box domain-containing protein</fullName>
    </recommendedName>
</protein>
<dbReference type="PANTHER" id="PTHR10270">
    <property type="entry name" value="SOX TRANSCRIPTION FACTOR"/>
    <property type="match status" value="1"/>
</dbReference>
<sequence length="466" mass="53285">MAYPGSNHGQPSPPHSNQEDYPLSDYSHSPMPDHSVQRPYTPPTSYSAQQYVVSYSDPIEHQMQYTPEYEDSPAFYRQATYRTPPRPINNEGIRTRSGRSLGTPMTESSPSSRMSQSPRPRKKKGKDKQMVYQIEEPLSAMTKEYDVPVEDMNTWVNRPNADRYVEVDGKQKGKIPRPMNSFMLYRRAYKERIKRWGQQGDNNQLISSVAGLSWNLEPEDIKAEYARLAIVERDNHAKAFPHYKFAPIKNTKKRERDEDDESDGEWEGGSSYSGKRRRGRNDRDVTRSRSSTPAQVVYGTPQYHPSSYQVSNPHLMPPLTQYDHWTHPAMQYGQGYQYEHHVAYHPQPHAIQYAPTSVPAQYSQYDSQLVGLPPTTEGMMENEIVVRPEFGIDPSLGNFAPTTNYQYGDCFSEDDPGAQHIYDQNEPVVHPGLQTLAPAEPIWSPRTHGNVGSAFDAEFSRFNQDP</sequence>
<feature type="compositionally biased region" description="Low complexity" evidence="4">
    <location>
        <begin position="45"/>
        <end position="56"/>
    </location>
</feature>
<feature type="region of interest" description="Disordered" evidence="4">
    <location>
        <begin position="1"/>
        <end position="129"/>
    </location>
</feature>
<evidence type="ECO:0000313" key="6">
    <source>
        <dbReference type="EMBL" id="KAK5094764.1"/>
    </source>
</evidence>
<dbReference type="CDD" id="cd01389">
    <property type="entry name" value="HMG-box_ROX1-like"/>
    <property type="match status" value="1"/>
</dbReference>
<organism evidence="6 7">
    <name type="scientific">Lithohypha guttulata</name>
    <dbReference type="NCBI Taxonomy" id="1690604"/>
    <lineage>
        <taxon>Eukaryota</taxon>
        <taxon>Fungi</taxon>
        <taxon>Dikarya</taxon>
        <taxon>Ascomycota</taxon>
        <taxon>Pezizomycotina</taxon>
        <taxon>Eurotiomycetes</taxon>
        <taxon>Chaetothyriomycetidae</taxon>
        <taxon>Chaetothyriales</taxon>
        <taxon>Trichomeriaceae</taxon>
        <taxon>Lithohypha</taxon>
    </lineage>
</organism>
<keyword evidence="1 3" id="KW-0238">DNA-binding</keyword>
<evidence type="ECO:0000256" key="2">
    <source>
        <dbReference type="ARBA" id="ARBA00023163"/>
    </source>
</evidence>
<feature type="compositionally biased region" description="Low complexity" evidence="4">
    <location>
        <begin position="108"/>
        <end position="118"/>
    </location>
</feature>
<dbReference type="InterPro" id="IPR050140">
    <property type="entry name" value="SRY-related_HMG-box_TF-like"/>
</dbReference>
<feature type="domain" description="HMG box" evidence="5">
    <location>
        <begin position="175"/>
        <end position="244"/>
    </location>
</feature>
<feature type="compositionally biased region" description="Acidic residues" evidence="4">
    <location>
        <begin position="257"/>
        <end position="266"/>
    </location>
</feature>
<dbReference type="SUPFAM" id="SSF47095">
    <property type="entry name" value="HMG-box"/>
    <property type="match status" value="1"/>
</dbReference>
<feature type="region of interest" description="Disordered" evidence="4">
    <location>
        <begin position="251"/>
        <end position="303"/>
    </location>
</feature>
<dbReference type="InterPro" id="IPR036910">
    <property type="entry name" value="HMG_box_dom_sf"/>
</dbReference>
<reference evidence="6 7" key="1">
    <citation type="submission" date="2023-08" db="EMBL/GenBank/DDBJ databases">
        <title>Black Yeasts Isolated from many extreme environments.</title>
        <authorList>
            <person name="Coleine C."/>
            <person name="Stajich J.E."/>
            <person name="Selbmann L."/>
        </authorList>
    </citation>
    <scope>NUCLEOTIDE SEQUENCE [LARGE SCALE GENOMIC DNA]</scope>
    <source>
        <strain evidence="6 7">CCFEE 5885</strain>
    </source>
</reference>
<dbReference type="PANTHER" id="PTHR10270:SF161">
    <property type="entry name" value="SEX-DETERMINING REGION Y PROTEIN"/>
    <property type="match status" value="1"/>
</dbReference>
<name>A0ABR0KF14_9EURO</name>
<comment type="caution">
    <text evidence="6">The sequence shown here is derived from an EMBL/GenBank/DDBJ whole genome shotgun (WGS) entry which is preliminary data.</text>
</comment>
<feature type="compositionally biased region" description="Polar residues" evidence="4">
    <location>
        <begin position="98"/>
        <end position="107"/>
    </location>
</feature>
<dbReference type="PROSITE" id="PS50118">
    <property type="entry name" value="HMG_BOX_2"/>
    <property type="match status" value="1"/>
</dbReference>
<dbReference type="EMBL" id="JAVRRG010000032">
    <property type="protein sequence ID" value="KAK5094764.1"/>
    <property type="molecule type" value="Genomic_DNA"/>
</dbReference>
<evidence type="ECO:0000256" key="3">
    <source>
        <dbReference type="PROSITE-ProRule" id="PRU00267"/>
    </source>
</evidence>
<evidence type="ECO:0000313" key="7">
    <source>
        <dbReference type="Proteomes" id="UP001345013"/>
    </source>
</evidence>
<feature type="DNA-binding region" description="HMG box" evidence="3">
    <location>
        <begin position="175"/>
        <end position="244"/>
    </location>
</feature>
<accession>A0ABR0KF14</accession>
<evidence type="ECO:0000256" key="1">
    <source>
        <dbReference type="ARBA" id="ARBA00023125"/>
    </source>
</evidence>
<dbReference type="Pfam" id="PF00505">
    <property type="entry name" value="HMG_box"/>
    <property type="match status" value="1"/>
</dbReference>
<keyword evidence="7" id="KW-1185">Reference proteome</keyword>